<evidence type="ECO:0000256" key="2">
    <source>
        <dbReference type="ARBA" id="ARBA00004382"/>
    </source>
</evidence>
<dbReference type="HAMAP" id="MF_00155">
    <property type="entry name" value="CtaG"/>
    <property type="match status" value="1"/>
</dbReference>
<comment type="function">
    <text evidence="1 10">Exerts its effect at some terminal stage of cytochrome c oxidase synthesis, probably by being involved in the insertion of the copper B into subunit I.</text>
</comment>
<keyword evidence="9 10" id="KW-0472">Membrane</keyword>
<name>C6XR89_HIRBI</name>
<keyword evidence="10" id="KW-1003">Cell membrane</keyword>
<evidence type="ECO:0000256" key="4">
    <source>
        <dbReference type="ARBA" id="ARBA00015384"/>
    </source>
</evidence>
<sequence>MKISRNAKTTGILGVVALGMLGLGFAAVPLYDAFCKVTGFGGTTQIAQKRPDQVLEREVIVRLDTNTGPQTGLSFKAVDRTFPIHLGETGMVFFEISNDTDHPITAMAAYNVAPHKAGPYFNKLECFCFEERVFEPGAKERLPVIFYIDPEMDSEKQLDDITDITLSYTFYDTDAEKHLTARLDNEVSPH</sequence>
<proteinExistence type="inferred from homology"/>
<evidence type="ECO:0000256" key="1">
    <source>
        <dbReference type="ARBA" id="ARBA00004007"/>
    </source>
</evidence>
<evidence type="ECO:0000256" key="7">
    <source>
        <dbReference type="ARBA" id="ARBA00022989"/>
    </source>
</evidence>
<dbReference type="eggNOG" id="COG3175">
    <property type="taxonomic scope" value="Bacteria"/>
</dbReference>
<dbReference type="PANTHER" id="PTHR21320">
    <property type="entry name" value="CYTOCHROME C OXIDASE ASSEMBLY PROTEIN COX11-RELATED"/>
    <property type="match status" value="1"/>
</dbReference>
<keyword evidence="7 10" id="KW-1133">Transmembrane helix</keyword>
<evidence type="ECO:0000313" key="12">
    <source>
        <dbReference type="Proteomes" id="UP000002745"/>
    </source>
</evidence>
<comment type="subcellular location">
    <subcellularLocation>
        <location evidence="2 10">Cell inner membrane</location>
        <topology evidence="2 10">Single-pass type II membrane protein</topology>
        <orientation evidence="2 10">Periplasmic side</orientation>
    </subcellularLocation>
</comment>
<dbReference type="SUPFAM" id="SSF110111">
    <property type="entry name" value="Ctag/Cox11"/>
    <property type="match status" value="1"/>
</dbReference>
<evidence type="ECO:0000256" key="10">
    <source>
        <dbReference type="HAMAP-Rule" id="MF_00155"/>
    </source>
</evidence>
<keyword evidence="12" id="KW-1185">Reference proteome</keyword>
<dbReference type="OrthoDB" id="9804841at2"/>
<keyword evidence="5 10" id="KW-0812">Transmembrane</keyword>
<keyword evidence="8 10" id="KW-0186">Copper</keyword>
<accession>C6XR89</accession>
<feature type="topological domain" description="Cytoplasmic" evidence="10">
    <location>
        <begin position="1"/>
        <end position="8"/>
    </location>
</feature>
<evidence type="ECO:0000256" key="3">
    <source>
        <dbReference type="ARBA" id="ARBA00009620"/>
    </source>
</evidence>
<evidence type="ECO:0000256" key="5">
    <source>
        <dbReference type="ARBA" id="ARBA00022692"/>
    </source>
</evidence>
<dbReference type="GO" id="GO:0005507">
    <property type="term" value="F:copper ion binding"/>
    <property type="evidence" value="ECO:0007669"/>
    <property type="project" value="InterPro"/>
</dbReference>
<evidence type="ECO:0000313" key="11">
    <source>
        <dbReference type="EMBL" id="ACT58721.1"/>
    </source>
</evidence>
<protein>
    <recommendedName>
        <fullName evidence="4 10">Cytochrome c oxidase assembly protein CtaG</fullName>
    </recommendedName>
</protein>
<feature type="topological domain" description="Periplasmic" evidence="10">
    <location>
        <begin position="28"/>
        <end position="190"/>
    </location>
</feature>
<evidence type="ECO:0000256" key="9">
    <source>
        <dbReference type="ARBA" id="ARBA00023136"/>
    </source>
</evidence>
<dbReference type="RefSeq" id="WP_015826871.1">
    <property type="nucleotide sequence ID" value="NC_012982.1"/>
</dbReference>
<reference evidence="12" key="1">
    <citation type="journal article" date="2011" name="J. Bacteriol.">
        <title>Genome sequences of eight morphologically diverse alphaproteobacteria.</title>
        <authorList>
            <consortium name="US DOE Joint Genome Institute"/>
            <person name="Brown P.J."/>
            <person name="Kysela D.T."/>
            <person name="Buechlein A."/>
            <person name="Hemmerich C."/>
            <person name="Brun Y.V."/>
        </authorList>
    </citation>
    <scope>NUCLEOTIDE SEQUENCE [LARGE SCALE GENOMIC DNA]</scope>
    <source>
        <strain evidence="12">ATCC 49814 / DSM 5838 / IFAM 1418</strain>
    </source>
</reference>
<gene>
    <name evidence="10" type="primary">ctaG</name>
    <name evidence="11" type="ordered locus">Hbal_1027</name>
</gene>
<dbReference type="PANTHER" id="PTHR21320:SF3">
    <property type="entry name" value="CYTOCHROME C OXIDASE ASSEMBLY PROTEIN COX11, MITOCHONDRIAL-RELATED"/>
    <property type="match status" value="1"/>
</dbReference>
<evidence type="ECO:0000256" key="8">
    <source>
        <dbReference type="ARBA" id="ARBA00023008"/>
    </source>
</evidence>
<dbReference type="AlphaFoldDB" id="C6XR89"/>
<dbReference type="InterPro" id="IPR023471">
    <property type="entry name" value="CtaG/Cox11_dom_sf"/>
</dbReference>
<dbReference type="Gene3D" id="2.60.370.10">
    <property type="entry name" value="Ctag/Cox11"/>
    <property type="match status" value="1"/>
</dbReference>
<dbReference type="Pfam" id="PF04442">
    <property type="entry name" value="CtaG_Cox11"/>
    <property type="match status" value="1"/>
</dbReference>
<dbReference type="EMBL" id="CP001678">
    <property type="protein sequence ID" value="ACT58721.1"/>
    <property type="molecule type" value="Genomic_DNA"/>
</dbReference>
<keyword evidence="10" id="KW-0997">Cell inner membrane</keyword>
<evidence type="ECO:0000256" key="6">
    <source>
        <dbReference type="ARBA" id="ARBA00022968"/>
    </source>
</evidence>
<dbReference type="GO" id="GO:0005886">
    <property type="term" value="C:plasma membrane"/>
    <property type="evidence" value="ECO:0007669"/>
    <property type="project" value="UniProtKB-SubCell"/>
</dbReference>
<keyword evidence="6 10" id="KW-0735">Signal-anchor</keyword>
<dbReference type="PIRSF" id="PIRSF005413">
    <property type="entry name" value="COX11"/>
    <property type="match status" value="1"/>
</dbReference>
<comment type="similarity">
    <text evidence="3 10">Belongs to the COX11/CtaG family.</text>
</comment>
<dbReference type="InterPro" id="IPR007533">
    <property type="entry name" value="Cyt_c_oxidase_assmbl_CtaG"/>
</dbReference>
<dbReference type="HOGENOM" id="CLU_045000_5_0_5"/>
<dbReference type="Proteomes" id="UP000002745">
    <property type="component" value="Chromosome"/>
</dbReference>
<organism evidence="11 12">
    <name type="scientific">Hirschia baltica (strain ATCC 49814 / DSM 5838 / IFAM 1418)</name>
    <dbReference type="NCBI Taxonomy" id="582402"/>
    <lineage>
        <taxon>Bacteria</taxon>
        <taxon>Pseudomonadati</taxon>
        <taxon>Pseudomonadota</taxon>
        <taxon>Alphaproteobacteria</taxon>
        <taxon>Hyphomonadales</taxon>
        <taxon>Hyphomonadaceae</taxon>
        <taxon>Hirschia</taxon>
    </lineage>
</organism>
<dbReference type="GO" id="GO:0008535">
    <property type="term" value="P:respiratory chain complex IV assembly"/>
    <property type="evidence" value="ECO:0007669"/>
    <property type="project" value="UniProtKB-UniRule"/>
</dbReference>
<dbReference type="STRING" id="582402.Hbal_1027"/>
<dbReference type="NCBIfam" id="NF003465">
    <property type="entry name" value="PRK05089.1"/>
    <property type="match status" value="1"/>
</dbReference>
<dbReference type="KEGG" id="hba:Hbal_1027"/>